<accession>A0A1H3L9M8</accession>
<keyword evidence="3" id="KW-0378">Hydrolase</keyword>
<sequence>MSAVVERLRAELRDDSAGVATPAPRLTWTVASDEPGWVQASAELRSNDRTVLLDGSDSVLVAWPFAPLEAGASCEVAVRLTAENGQRTGWSAPLRIDAAFTDAWQGVLIGLAQPDRAAQPALLRREFPVGAGLRRARLFFTALGAAEVELNGEPVDAGVLAPGWTSYRDRVVHETIDVTDSLHEGDNTIGVRLAGAWYTEKYGFHGFAERVYGDQPSFSGHLELEFADGSTRIVATGQEWRASGTGPVTDSGIYAGEHHDLRLDRPGWSRTGFDDTGWSAVRVVDTELPRPEARIAPPVHRTGELPVVDLTVSPSGRTILDFGQNLVGRLRVTVDGPAGTRIVLRHAEVLEQGELAVGPLRAAEATDSVILDGSGPVTWEPVFTFHGFRYASVEGWPGEVDPAAVTAVVLNTDLTRTGWFASSDPLLDRFHENVVWGMRGNFLSIPTDCPQRDERLGWTGDIQVFAPTASFLFDCEGFLASWLRDLAQEQRRRHGVVPVVVPAVLAGPFIGTIAGWGDAATVVPWVLHQRFGDLGVLREQYSSMRDWVDAVLAETGDSGLWAGTFQLGDWLDPSAPPDRPDKARADADIVATAYLARSLQIVADSAALLGETADAERYAAAAERTRAAFRSEYVTPAGRMLSDAPTAYALALEFGLVTDAAVRERLATRLAVLVRRDGYRIGTGFLGTPLVTDALAGGGHLAAAGRLLLQTENPSWLYPVTMGATTVWERWDSLLEDGTVNPGEMTSFNHYALGAVADWMHRTVAGLGPEEPGYRRLRIAPRPLSQLDFAEARHRTPYGEASVSWTRTGDRITVTAVVPANTSAVVALPGRDEFVVTAGRHEFVFDDTAGQARLARPSLSLESSTAEIIDDPAAYRATLAAIASVDPGLADGFRRQTEWVQGRTLRQSILFAPAEVYSAVGDALAALTSTDRSTDV</sequence>
<dbReference type="PIRSF" id="PIRSF010631">
    <property type="entry name" value="A-rhamnsds"/>
    <property type="match status" value="1"/>
</dbReference>
<dbReference type="EC" id="3.2.1.40" evidence="2"/>
<dbReference type="Pfam" id="PF25788">
    <property type="entry name" value="Ig_Rha78A_N"/>
    <property type="match status" value="1"/>
</dbReference>
<dbReference type="Pfam" id="PF08531">
    <property type="entry name" value="Bac_rhamnosid_N"/>
    <property type="match status" value="1"/>
</dbReference>
<name>A0A1H3L9M8_9MICO</name>
<dbReference type="Pfam" id="PF05592">
    <property type="entry name" value="Bac_rhamnosid"/>
    <property type="match status" value="1"/>
</dbReference>
<dbReference type="PANTHER" id="PTHR33307">
    <property type="entry name" value="ALPHA-RHAMNOSIDASE (EUROFUNG)"/>
    <property type="match status" value="1"/>
</dbReference>
<dbReference type="InterPro" id="IPR035398">
    <property type="entry name" value="Bac_rhamnosid_C"/>
</dbReference>
<dbReference type="SUPFAM" id="SSF48208">
    <property type="entry name" value="Six-hairpin glycosidases"/>
    <property type="match status" value="1"/>
</dbReference>
<dbReference type="STRING" id="381665.SAMN05216554_0871"/>
<evidence type="ECO:0000256" key="2">
    <source>
        <dbReference type="ARBA" id="ARBA00012652"/>
    </source>
</evidence>
<dbReference type="Pfam" id="PF17390">
    <property type="entry name" value="Bac_rhamnosid_C"/>
    <property type="match status" value="1"/>
</dbReference>
<dbReference type="InterPro" id="IPR013783">
    <property type="entry name" value="Ig-like_fold"/>
</dbReference>
<dbReference type="InterPro" id="IPR008928">
    <property type="entry name" value="6-hairpin_glycosidase_sf"/>
</dbReference>
<dbReference type="Proteomes" id="UP000198891">
    <property type="component" value="Unassembled WGS sequence"/>
</dbReference>
<dbReference type="EMBL" id="FNPZ01000001">
    <property type="protein sequence ID" value="SDY60595.1"/>
    <property type="molecule type" value="Genomic_DNA"/>
</dbReference>
<organism evidence="8 9">
    <name type="scientific">Herbiconiux ginsengi</name>
    <dbReference type="NCBI Taxonomy" id="381665"/>
    <lineage>
        <taxon>Bacteria</taxon>
        <taxon>Bacillati</taxon>
        <taxon>Actinomycetota</taxon>
        <taxon>Actinomycetes</taxon>
        <taxon>Micrococcales</taxon>
        <taxon>Microbacteriaceae</taxon>
        <taxon>Herbiconiux</taxon>
    </lineage>
</organism>
<dbReference type="GO" id="GO:0005975">
    <property type="term" value="P:carbohydrate metabolic process"/>
    <property type="evidence" value="ECO:0007669"/>
    <property type="project" value="InterPro"/>
</dbReference>
<evidence type="ECO:0000259" key="5">
    <source>
        <dbReference type="Pfam" id="PF08531"/>
    </source>
</evidence>
<comment type="catalytic activity">
    <reaction evidence="1">
        <text>Hydrolysis of terminal non-reducing alpha-L-rhamnose residues in alpha-L-rhamnosides.</text>
        <dbReference type="EC" id="3.2.1.40"/>
    </reaction>
</comment>
<feature type="domain" description="Bacterial alpha-L-rhamnosidase N-terminal" evidence="5">
    <location>
        <begin position="133"/>
        <end position="302"/>
    </location>
</feature>
<dbReference type="Gene3D" id="2.60.420.10">
    <property type="entry name" value="Maltose phosphorylase, domain 3"/>
    <property type="match status" value="1"/>
</dbReference>
<evidence type="ECO:0000313" key="9">
    <source>
        <dbReference type="Proteomes" id="UP000198891"/>
    </source>
</evidence>
<dbReference type="OrthoDB" id="9761045at2"/>
<gene>
    <name evidence="8" type="ORF">SAMN05216554_0871</name>
</gene>
<evidence type="ECO:0000259" key="7">
    <source>
        <dbReference type="Pfam" id="PF17390"/>
    </source>
</evidence>
<evidence type="ECO:0000313" key="8">
    <source>
        <dbReference type="EMBL" id="SDY60595.1"/>
    </source>
</evidence>
<dbReference type="RefSeq" id="WP_092549254.1">
    <property type="nucleotide sequence ID" value="NZ_FNPZ01000001.1"/>
</dbReference>
<dbReference type="Gene3D" id="1.50.10.10">
    <property type="match status" value="1"/>
</dbReference>
<feature type="domain" description="Alpha-L-rhamnosidase C-terminal" evidence="7">
    <location>
        <begin position="766"/>
        <end position="833"/>
    </location>
</feature>
<dbReference type="InterPro" id="IPR008902">
    <property type="entry name" value="Rhamnosid_concanavalin"/>
</dbReference>
<dbReference type="InterPro" id="IPR012341">
    <property type="entry name" value="6hp_glycosidase-like_sf"/>
</dbReference>
<dbReference type="AlphaFoldDB" id="A0A1H3L9M8"/>
<dbReference type="InterPro" id="IPR016007">
    <property type="entry name" value="Alpha_rhamnosid"/>
</dbReference>
<evidence type="ECO:0000259" key="6">
    <source>
        <dbReference type="Pfam" id="PF17389"/>
    </source>
</evidence>
<dbReference type="Pfam" id="PF17389">
    <property type="entry name" value="Bac_rhamnosid6H"/>
    <property type="match status" value="1"/>
</dbReference>
<dbReference type="PANTHER" id="PTHR33307:SF6">
    <property type="entry name" value="ALPHA-RHAMNOSIDASE (EUROFUNG)-RELATED"/>
    <property type="match status" value="1"/>
</dbReference>
<keyword evidence="9" id="KW-1185">Reference proteome</keyword>
<dbReference type="GO" id="GO:0030596">
    <property type="term" value="F:alpha-L-rhamnosidase activity"/>
    <property type="evidence" value="ECO:0007669"/>
    <property type="project" value="UniProtKB-EC"/>
</dbReference>
<evidence type="ECO:0000259" key="4">
    <source>
        <dbReference type="Pfam" id="PF05592"/>
    </source>
</evidence>
<dbReference type="Gene3D" id="2.60.40.10">
    <property type="entry name" value="Immunoglobulins"/>
    <property type="match status" value="1"/>
</dbReference>
<evidence type="ECO:0000256" key="3">
    <source>
        <dbReference type="ARBA" id="ARBA00022801"/>
    </source>
</evidence>
<dbReference type="InterPro" id="IPR013737">
    <property type="entry name" value="Bac_rhamnosid_N"/>
</dbReference>
<proteinExistence type="predicted"/>
<feature type="domain" description="Alpha-L-rhamnosidase concanavalin-like" evidence="4">
    <location>
        <begin position="314"/>
        <end position="410"/>
    </location>
</feature>
<evidence type="ECO:0000256" key="1">
    <source>
        <dbReference type="ARBA" id="ARBA00001445"/>
    </source>
</evidence>
<dbReference type="Gene3D" id="2.60.120.260">
    <property type="entry name" value="Galactose-binding domain-like"/>
    <property type="match status" value="2"/>
</dbReference>
<protein>
    <recommendedName>
        <fullName evidence="2">alpha-L-rhamnosidase</fullName>
        <ecNumber evidence="2">3.2.1.40</ecNumber>
    </recommendedName>
</protein>
<feature type="domain" description="Alpha-L-rhamnosidase six-hairpin glycosidase" evidence="6">
    <location>
        <begin position="416"/>
        <end position="764"/>
    </location>
</feature>
<reference evidence="8 9" key="1">
    <citation type="submission" date="2016-10" db="EMBL/GenBank/DDBJ databases">
        <authorList>
            <person name="de Groot N.N."/>
        </authorList>
    </citation>
    <scope>NUCLEOTIDE SEQUENCE [LARGE SCALE GENOMIC DNA]</scope>
    <source>
        <strain evidence="8 9">CGMCC 4.3491</strain>
    </source>
</reference>
<dbReference type="InterPro" id="IPR035396">
    <property type="entry name" value="Bac_rhamnosid6H"/>
</dbReference>